<dbReference type="AlphaFoldDB" id="K0JPB7"/>
<dbReference type="InterPro" id="IPR029044">
    <property type="entry name" value="Nucleotide-diphossugar_trans"/>
</dbReference>
<dbReference type="KEGG" id="sesp:BN6_11390"/>
<proteinExistence type="predicted"/>
<dbReference type="PATRIC" id="fig|1179773.3.peg.1143"/>
<dbReference type="STRING" id="1179773.BN6_11390"/>
<dbReference type="EMBL" id="HE804045">
    <property type="protein sequence ID" value="CCH28465.1"/>
    <property type="molecule type" value="Genomic_DNA"/>
</dbReference>
<dbReference type="eggNOG" id="ENOG502ZYGE">
    <property type="taxonomic scope" value="Bacteria"/>
</dbReference>
<gene>
    <name evidence="1" type="ordered locus">BN6_11390</name>
</gene>
<evidence type="ECO:0000313" key="2">
    <source>
        <dbReference type="Proteomes" id="UP000006281"/>
    </source>
</evidence>
<accession>K0JPB7</accession>
<evidence type="ECO:0008006" key="3">
    <source>
        <dbReference type="Google" id="ProtNLM"/>
    </source>
</evidence>
<reference evidence="1 2" key="1">
    <citation type="journal article" date="2012" name="BMC Genomics">
        <title>Complete genome sequence of Saccharothrix espanaensis DSM 44229T and comparison to the other completely sequenced Pseudonocardiaceae.</title>
        <authorList>
            <person name="Strobel T."/>
            <person name="Al-Dilaimi A."/>
            <person name="Blom J."/>
            <person name="Gessner A."/>
            <person name="Kalinowski J."/>
            <person name="Luzhetska M."/>
            <person name="Puhler A."/>
            <person name="Szczepanowski R."/>
            <person name="Bechthold A."/>
            <person name="Ruckert C."/>
        </authorList>
    </citation>
    <scope>NUCLEOTIDE SEQUENCE [LARGE SCALE GENOMIC DNA]</scope>
    <source>
        <strain evidence="2">ATCC 51144 / DSM 44229 / JCM 9112 / NBRC 15066 / NRRL 15764</strain>
    </source>
</reference>
<keyword evidence="2" id="KW-1185">Reference proteome</keyword>
<name>K0JPB7_SACES</name>
<dbReference type="SUPFAM" id="SSF53448">
    <property type="entry name" value="Nucleotide-diphospho-sugar transferases"/>
    <property type="match status" value="1"/>
</dbReference>
<organism evidence="1 2">
    <name type="scientific">Saccharothrix espanaensis (strain ATCC 51144 / DSM 44229 / JCM 9112 / NBRC 15066 / NRRL 15764)</name>
    <dbReference type="NCBI Taxonomy" id="1179773"/>
    <lineage>
        <taxon>Bacteria</taxon>
        <taxon>Bacillati</taxon>
        <taxon>Actinomycetota</taxon>
        <taxon>Actinomycetes</taxon>
        <taxon>Pseudonocardiales</taxon>
        <taxon>Pseudonocardiaceae</taxon>
        <taxon>Saccharothrix</taxon>
    </lineage>
</organism>
<dbReference type="HOGENOM" id="CLU_665298_0_0_11"/>
<evidence type="ECO:0000313" key="1">
    <source>
        <dbReference type="EMBL" id="CCH28465.1"/>
    </source>
</evidence>
<protein>
    <recommendedName>
        <fullName evidence="3">Glycosyltransferase, family 2</fullName>
    </recommendedName>
</protein>
<sequence length="390" mass="41951">MTSSPGSTATAARVIGHHGSHRDLLRTVTSAAVPTSRIDAIVVPTARHPAALDAALDLGARLGCAVVALCSRYSSADQVAARARPGGELVAVDTDRLPAGLLPEFGTTTMLAGTIFERRVDTSLKRNLGLLLAGVAGWQRVAFLDDDIAVPDPQDLNRAAGLLDTADAAALAVQGFPDNSVVCHAYREVGGAQETFIGGGALVVGRSLMRSFFPNVYNEDWFFLLDDRGIGSSAVVGRALQKVYDPFANDQRARSEEFGDCLAEGLLALLDDGGTLDRADAEFFARFIADRRAMISDIVARVAARPVSPERDRMLVALKAARGRCLLITPELYVDYLAAWRRDRRMWRTHLAVVGARLLPRKRHHRAAPLGLAKALAELGLVDHARHVQP</sequence>
<dbReference type="Proteomes" id="UP000006281">
    <property type="component" value="Chromosome"/>
</dbReference>